<dbReference type="InterPro" id="IPR019734">
    <property type="entry name" value="TPR_rpt"/>
</dbReference>
<dbReference type="GO" id="GO:0005813">
    <property type="term" value="C:centrosome"/>
    <property type="evidence" value="ECO:0007669"/>
    <property type="project" value="TreeGrafter"/>
</dbReference>
<keyword evidence="5" id="KW-0970">Cilium biogenesis/degradation</keyword>
<dbReference type="SUPFAM" id="SSF48371">
    <property type="entry name" value="ARM repeat"/>
    <property type="match status" value="1"/>
</dbReference>
<accession>A0A8C2P3Z9</accession>
<evidence type="ECO:0000256" key="8">
    <source>
        <dbReference type="ARBA" id="ARBA00073938"/>
    </source>
</evidence>
<name>A0A8C2P3Z9_CAPHI</name>
<dbReference type="InterPro" id="IPR043195">
    <property type="entry name" value="TTC12"/>
</dbReference>
<dbReference type="Pfam" id="PF00515">
    <property type="entry name" value="TPR_1"/>
    <property type="match status" value="1"/>
</dbReference>
<keyword evidence="6 9" id="KW-0802">TPR repeat</keyword>
<dbReference type="PANTHER" id="PTHR46540:SF1">
    <property type="entry name" value="TETRATRICOPEPTIDE REPEAT PROTEIN 12"/>
    <property type="match status" value="1"/>
</dbReference>
<dbReference type="Ensembl" id="ENSCHIT00010020188.1">
    <property type="protein sequence ID" value="ENSCHIP00010014354.1"/>
    <property type="gene ID" value="ENSCHIG00010010244.1"/>
</dbReference>
<evidence type="ECO:0000256" key="5">
    <source>
        <dbReference type="ARBA" id="ARBA00022794"/>
    </source>
</evidence>
<dbReference type="Gene3D" id="1.25.40.10">
    <property type="entry name" value="Tetratricopeptide repeat domain"/>
    <property type="match status" value="1"/>
</dbReference>
<dbReference type="GO" id="GO:0007288">
    <property type="term" value="P:sperm axoneme assembly"/>
    <property type="evidence" value="ECO:0007669"/>
    <property type="project" value="TreeGrafter"/>
</dbReference>
<protein>
    <recommendedName>
        <fullName evidence="8">Tetratricopeptide repeat protein 12</fullName>
    </recommendedName>
</protein>
<dbReference type="SMART" id="SM00028">
    <property type="entry name" value="TPR"/>
    <property type="match status" value="3"/>
</dbReference>
<comment type="subcellular location">
    <subcellularLocation>
        <location evidence="1">Cytoplasm</location>
    </subcellularLocation>
</comment>
<reference evidence="10" key="2">
    <citation type="submission" date="2025-08" db="UniProtKB">
        <authorList>
            <consortium name="Ensembl"/>
        </authorList>
    </citation>
    <scope>IDENTIFICATION</scope>
</reference>
<dbReference type="GO" id="GO:0070286">
    <property type="term" value="P:axonemal dynein complex assembly"/>
    <property type="evidence" value="ECO:0007669"/>
    <property type="project" value="TreeGrafter"/>
</dbReference>
<evidence type="ECO:0000256" key="7">
    <source>
        <dbReference type="ARBA" id="ARBA00060127"/>
    </source>
</evidence>
<keyword evidence="2" id="KW-0963">Cytoplasm</keyword>
<evidence type="ECO:0000256" key="1">
    <source>
        <dbReference type="ARBA" id="ARBA00004496"/>
    </source>
</evidence>
<dbReference type="InterPro" id="IPR011989">
    <property type="entry name" value="ARM-like"/>
</dbReference>
<keyword evidence="3" id="KW-0597">Phosphoprotein</keyword>
<organism evidence="10">
    <name type="scientific">Capra hircus</name>
    <name type="common">Goat</name>
    <dbReference type="NCBI Taxonomy" id="9925"/>
    <lineage>
        <taxon>Eukaryota</taxon>
        <taxon>Metazoa</taxon>
        <taxon>Chordata</taxon>
        <taxon>Craniata</taxon>
        <taxon>Vertebrata</taxon>
        <taxon>Euteleostomi</taxon>
        <taxon>Mammalia</taxon>
        <taxon>Eutheria</taxon>
        <taxon>Laurasiatheria</taxon>
        <taxon>Artiodactyla</taxon>
        <taxon>Ruminantia</taxon>
        <taxon>Pecora</taxon>
        <taxon>Bovidae</taxon>
        <taxon>Caprinae</taxon>
        <taxon>Capra</taxon>
    </lineage>
</organism>
<evidence type="ECO:0000256" key="3">
    <source>
        <dbReference type="ARBA" id="ARBA00022553"/>
    </source>
</evidence>
<dbReference type="FunFam" id="1.25.40.10:FF:000391">
    <property type="entry name" value="Tetratricopeptide repeat domain 12"/>
    <property type="match status" value="1"/>
</dbReference>
<evidence type="ECO:0000256" key="6">
    <source>
        <dbReference type="ARBA" id="ARBA00022803"/>
    </source>
</evidence>
<feature type="repeat" description="TPR" evidence="9">
    <location>
        <begin position="159"/>
        <end position="192"/>
    </location>
</feature>
<keyword evidence="4" id="KW-0677">Repeat</keyword>
<comment type="function">
    <text evidence="7">Cytoplasmic protein that plays a role in the proper assembly of dynein arm complexes in motile cilia in both respiratory cells and sperm flagella.</text>
</comment>
<evidence type="ECO:0000256" key="4">
    <source>
        <dbReference type="ARBA" id="ARBA00022737"/>
    </source>
</evidence>
<dbReference type="InterPro" id="IPR011990">
    <property type="entry name" value="TPR-like_helical_dom_sf"/>
</dbReference>
<evidence type="ECO:0000256" key="2">
    <source>
        <dbReference type="ARBA" id="ARBA00022490"/>
    </source>
</evidence>
<evidence type="ECO:0000256" key="9">
    <source>
        <dbReference type="PROSITE-ProRule" id="PRU00339"/>
    </source>
</evidence>
<dbReference type="Pfam" id="PF07719">
    <property type="entry name" value="TPR_2"/>
    <property type="match status" value="1"/>
</dbReference>
<dbReference type="Gene3D" id="1.25.10.10">
    <property type="entry name" value="Leucine-rich Repeat Variant"/>
    <property type="match status" value="1"/>
</dbReference>
<dbReference type="GO" id="GO:0005737">
    <property type="term" value="C:cytoplasm"/>
    <property type="evidence" value="ECO:0007669"/>
    <property type="project" value="UniProtKB-SubCell"/>
</dbReference>
<reference evidence="10" key="1">
    <citation type="submission" date="2019-03" db="EMBL/GenBank/DDBJ databases">
        <title>Genome sequencing and reference-guided assembly of Black Bengal Goat (Capra hircus).</title>
        <authorList>
            <person name="Siddiki A.Z."/>
            <person name="Baten A."/>
            <person name="Billah M."/>
            <person name="Alam M.A.U."/>
            <person name="Shawrob K.S.M."/>
            <person name="Saha S."/>
            <person name="Chowdhury M."/>
            <person name="Rahman A.H."/>
            <person name="Stear M."/>
            <person name="Miah G."/>
            <person name="Das G.B."/>
            <person name="Hossain M.M."/>
            <person name="Kumkum M."/>
            <person name="Islam M.S."/>
            <person name="Mollah A.M."/>
            <person name="Ahsan A."/>
            <person name="Tusar F."/>
            <person name="Khan M.K.I."/>
        </authorList>
    </citation>
    <scope>NUCLEOTIDE SEQUENCE [LARGE SCALE GENOMIC DNA]</scope>
</reference>
<dbReference type="PROSITE" id="PS50005">
    <property type="entry name" value="TPR"/>
    <property type="match status" value="1"/>
</dbReference>
<sequence>KAEESERNLIQEMNSDDPVVREKAVLETEKRLQFTEGDQVEDECRTTVNKTMISPPQAPMKVPFPYQAFLASLEKDAKERAKRRRENKVLADALKEKGNEAFVRGDYETAILCYSEGLEKLKDMKVLYTNRAQAYIKLGDYRKALVDCDWALKCDEKCTKAYFHMGKAHLALKNYSVSRECYQKILEINPQLQTQVKEYLNQVDLREKADLQEKEAQESLDSGKNSAMTTKNLLETLSKQTVQDSDDVVFSEFVSGTERTLFRTNNGFSIISENEVIRRCFSTAGKDAVEETVCLSVLRLWQAVCSENGKPGNHHQSSSMHDKISVLPSFHRWDRRVTQVISATHPEGVTYVCRLLEALVSFLDFSDKKANSAMGLLTDLALQERFQVWFQTSLPDILPVLTGVLKRDPKVTNISALCQCLAIMGNFSAETAAQRQMSASEDFGAACLGLMAKCEEDADLFRDVTYALLGLMMNLCLRSPFVSEVWALEVSRKCLSLLNSQDGGILTRAAGVLSRTLSSSLKIVEEALRAGVVKKMIKFLKAGGQTASRYAVKILAICTNSYQEAREEVVRLDKKLGILMQLLDSEDEILVGNAALCLGNCMEVPHAASSLLSTDIVPILLKLAGSDAQQTAVQLNAGIALGKLCTAEPRFAAVLRELHGMEILNSTMKYVENS</sequence>
<evidence type="ECO:0000313" key="10">
    <source>
        <dbReference type="Ensembl" id="ENSCHIP00010014354.1"/>
    </source>
</evidence>
<dbReference type="PANTHER" id="PTHR46540">
    <property type="entry name" value="TETRATRICOPEPTIDE REPEAT PROTEIN 12"/>
    <property type="match status" value="1"/>
</dbReference>
<dbReference type="SUPFAM" id="SSF48452">
    <property type="entry name" value="TPR-like"/>
    <property type="match status" value="1"/>
</dbReference>
<dbReference type="InterPro" id="IPR013105">
    <property type="entry name" value="TPR_2"/>
</dbReference>
<dbReference type="AlphaFoldDB" id="A0A8C2P3Z9"/>
<proteinExistence type="predicted"/>
<dbReference type="InterPro" id="IPR016024">
    <property type="entry name" value="ARM-type_fold"/>
</dbReference>